<name>A0A386H535_9CLOT</name>
<keyword evidence="3" id="KW-1185">Reference proteome</keyword>
<dbReference type="Pfam" id="PF00027">
    <property type="entry name" value="cNMP_binding"/>
    <property type="match status" value="1"/>
</dbReference>
<protein>
    <submittedName>
        <fullName evidence="2">Crp/Fnr family transcriptional regulator</fullName>
    </submittedName>
</protein>
<reference evidence="2 3" key="1">
    <citation type="journal article" date="2019" name="Int. J. Syst. Evol. Microbiol.">
        <title>Clostridium fermenticellae sp. nov., isolated from the mud in a fermentation cellar for the production of the Chinese liquor, baijiu.</title>
        <authorList>
            <person name="Xu P.X."/>
            <person name="Chai L.J."/>
            <person name="Qiu T."/>
            <person name="Zhang X.J."/>
            <person name="Lu Z.M."/>
            <person name="Xiao C."/>
            <person name="Wang S.T."/>
            <person name="Shen C.H."/>
            <person name="Shi J.S."/>
            <person name="Xu Z.H."/>
        </authorList>
    </citation>
    <scope>NUCLEOTIDE SEQUENCE [LARGE SCALE GENOMIC DNA]</scope>
    <source>
        <strain evidence="2 3">JN500901</strain>
    </source>
</reference>
<organism evidence="2 3">
    <name type="scientific">Clostridium fermenticellae</name>
    <dbReference type="NCBI Taxonomy" id="2068654"/>
    <lineage>
        <taxon>Bacteria</taxon>
        <taxon>Bacillati</taxon>
        <taxon>Bacillota</taxon>
        <taxon>Clostridia</taxon>
        <taxon>Eubacteriales</taxon>
        <taxon>Clostridiaceae</taxon>
        <taxon>Clostridium</taxon>
    </lineage>
</organism>
<dbReference type="OrthoDB" id="1754493at2"/>
<dbReference type="AlphaFoldDB" id="A0A386H535"/>
<dbReference type="PROSITE" id="PS50042">
    <property type="entry name" value="CNMP_BINDING_3"/>
    <property type="match status" value="1"/>
</dbReference>
<evidence type="ECO:0000313" key="3">
    <source>
        <dbReference type="Proteomes" id="UP000266301"/>
    </source>
</evidence>
<accession>A0A386H535</accession>
<dbReference type="Gene3D" id="2.60.120.10">
    <property type="entry name" value="Jelly Rolls"/>
    <property type="match status" value="1"/>
</dbReference>
<dbReference type="InterPro" id="IPR018490">
    <property type="entry name" value="cNMP-bd_dom_sf"/>
</dbReference>
<sequence>MELDKIKNIFIYDYIKDYINEISIVNYKRRQYITHSSENLEEIFFILDGNVKVECVTKFGKSFLVDELSKNEFVGKISYMYEQNLFCDIIAISDVTLLKIGKDTFKKLEKDPEFLKIFLFKTSRRIYYMYKKLIMKDMFKQEETFAFYILKNSENGIFKFKSMYNLCKILSVSRKNLYNIMNNFISKNYIRKNKNSLIILNRDYLYKLSAGVREVNEINDCDFKLTL</sequence>
<evidence type="ECO:0000259" key="1">
    <source>
        <dbReference type="PROSITE" id="PS50042"/>
    </source>
</evidence>
<gene>
    <name evidence="2" type="ORF">D4Z93_08915</name>
</gene>
<proteinExistence type="predicted"/>
<dbReference type="CDD" id="cd00038">
    <property type="entry name" value="CAP_ED"/>
    <property type="match status" value="1"/>
</dbReference>
<feature type="domain" description="Cyclic nucleotide-binding" evidence="1">
    <location>
        <begin position="17"/>
        <end position="108"/>
    </location>
</feature>
<dbReference type="InterPro" id="IPR000595">
    <property type="entry name" value="cNMP-bd_dom"/>
</dbReference>
<dbReference type="RefSeq" id="WP_119972717.1">
    <property type="nucleotide sequence ID" value="NZ_CP032416.1"/>
</dbReference>
<evidence type="ECO:0000313" key="2">
    <source>
        <dbReference type="EMBL" id="AYD40643.1"/>
    </source>
</evidence>
<dbReference type="EMBL" id="CP032416">
    <property type="protein sequence ID" value="AYD40643.1"/>
    <property type="molecule type" value="Genomic_DNA"/>
</dbReference>
<dbReference type="SUPFAM" id="SSF51206">
    <property type="entry name" value="cAMP-binding domain-like"/>
    <property type="match status" value="1"/>
</dbReference>
<dbReference type="InterPro" id="IPR014710">
    <property type="entry name" value="RmlC-like_jellyroll"/>
</dbReference>
<dbReference type="KEGG" id="cfer:D4Z93_08915"/>
<dbReference type="Proteomes" id="UP000266301">
    <property type="component" value="Chromosome"/>
</dbReference>